<dbReference type="Gene3D" id="3.30.200.20">
    <property type="entry name" value="Phosphorylase Kinase, domain 1"/>
    <property type="match status" value="1"/>
</dbReference>
<dbReference type="SUPFAM" id="SSF56112">
    <property type="entry name" value="Protein kinase-like (PK-like)"/>
    <property type="match status" value="1"/>
</dbReference>
<dbReference type="Proteomes" id="UP000823388">
    <property type="component" value="Chromosome 5N"/>
</dbReference>
<keyword evidence="3" id="KW-1003">Cell membrane</keyword>
<dbReference type="InterPro" id="IPR008271">
    <property type="entry name" value="Ser/Thr_kinase_AS"/>
</dbReference>
<dbReference type="GO" id="GO:0090404">
    <property type="term" value="C:pollen tube tip"/>
    <property type="evidence" value="ECO:0007669"/>
    <property type="project" value="UniProtKB-ARBA"/>
</dbReference>
<dbReference type="FunFam" id="3.30.200.20:FF:000266">
    <property type="entry name" value="probable serine/threonine-protein kinase RLCKVII"/>
    <property type="match status" value="1"/>
</dbReference>
<dbReference type="GO" id="GO:0005524">
    <property type="term" value="F:ATP binding"/>
    <property type="evidence" value="ECO:0007669"/>
    <property type="project" value="UniProtKB-UniRule"/>
</dbReference>
<evidence type="ECO:0000256" key="5">
    <source>
        <dbReference type="ARBA" id="ARBA00022679"/>
    </source>
</evidence>
<dbReference type="CDD" id="cd14066">
    <property type="entry name" value="STKc_IRAK"/>
    <property type="match status" value="1"/>
</dbReference>
<dbReference type="FunFam" id="1.10.510.10:FF:000032">
    <property type="entry name" value="Serine/threonine-protein kinase PBS1"/>
    <property type="match status" value="1"/>
</dbReference>
<reference evidence="14" key="1">
    <citation type="submission" date="2020-05" db="EMBL/GenBank/DDBJ databases">
        <title>WGS assembly of Panicum virgatum.</title>
        <authorList>
            <person name="Lovell J.T."/>
            <person name="Jenkins J."/>
            <person name="Shu S."/>
            <person name="Juenger T.E."/>
            <person name="Schmutz J."/>
        </authorList>
    </citation>
    <scope>NUCLEOTIDE SEQUENCE</scope>
    <source>
        <strain evidence="14">AP13</strain>
    </source>
</reference>
<dbReference type="InterPro" id="IPR000719">
    <property type="entry name" value="Prot_kinase_dom"/>
</dbReference>
<evidence type="ECO:0000256" key="9">
    <source>
        <dbReference type="ARBA" id="ARBA00023136"/>
    </source>
</evidence>
<feature type="domain" description="Protein kinase" evidence="13">
    <location>
        <begin position="161"/>
        <end position="438"/>
    </location>
</feature>
<dbReference type="GO" id="GO:0004674">
    <property type="term" value="F:protein serine/threonine kinase activity"/>
    <property type="evidence" value="ECO:0007669"/>
    <property type="project" value="UniProtKB-KW"/>
</dbReference>
<evidence type="ECO:0000256" key="7">
    <source>
        <dbReference type="ARBA" id="ARBA00022777"/>
    </source>
</evidence>
<evidence type="ECO:0000259" key="13">
    <source>
        <dbReference type="PROSITE" id="PS50011"/>
    </source>
</evidence>
<comment type="similarity">
    <text evidence="2">Belongs to the protein kinase superfamily. Ser/Thr protein kinase family.</text>
</comment>
<dbReference type="AlphaFoldDB" id="A0A8T0S0T9"/>
<dbReference type="GO" id="GO:0010183">
    <property type="term" value="P:pollen tube guidance"/>
    <property type="evidence" value="ECO:0007669"/>
    <property type="project" value="UniProtKB-ARBA"/>
</dbReference>
<evidence type="ECO:0000256" key="12">
    <source>
        <dbReference type="SAM" id="MobiDB-lite"/>
    </source>
</evidence>
<dbReference type="InterPro" id="IPR017441">
    <property type="entry name" value="Protein_kinase_ATP_BS"/>
</dbReference>
<evidence type="ECO:0000256" key="2">
    <source>
        <dbReference type="ARBA" id="ARBA00008684"/>
    </source>
</evidence>
<keyword evidence="4 11" id="KW-0723">Serine/threonine-protein kinase</keyword>
<name>A0A8T0S0T9_PANVG</name>
<dbReference type="Gene3D" id="1.10.510.10">
    <property type="entry name" value="Transferase(Phosphotransferase) domain 1"/>
    <property type="match status" value="1"/>
</dbReference>
<keyword evidence="9" id="KW-0472">Membrane</keyword>
<feature type="region of interest" description="Disordered" evidence="12">
    <location>
        <begin position="448"/>
        <end position="488"/>
    </location>
</feature>
<feature type="compositionally biased region" description="Basic residues" evidence="12">
    <location>
        <begin position="57"/>
        <end position="76"/>
    </location>
</feature>
<comment type="subcellular location">
    <subcellularLocation>
        <location evidence="1">Cell membrane</location>
        <topology evidence="1">Lipid-anchor</topology>
    </subcellularLocation>
</comment>
<evidence type="ECO:0000256" key="3">
    <source>
        <dbReference type="ARBA" id="ARBA00022475"/>
    </source>
</evidence>
<evidence type="ECO:0000313" key="15">
    <source>
        <dbReference type="Proteomes" id="UP000823388"/>
    </source>
</evidence>
<dbReference type="InterPro" id="IPR011009">
    <property type="entry name" value="Kinase-like_dom_sf"/>
</dbReference>
<comment type="caution">
    <text evidence="14">The sequence shown here is derived from an EMBL/GenBank/DDBJ whole genome shotgun (WGS) entry which is preliminary data.</text>
</comment>
<keyword evidence="5" id="KW-0808">Transferase</keyword>
<dbReference type="PROSITE" id="PS00108">
    <property type="entry name" value="PROTEIN_KINASE_ST"/>
    <property type="match status" value="1"/>
</dbReference>
<sequence>MGMLSSAAKRCSNGKKLLRSAGACCGAPSDAARGVRGKEEASTSAPAPSPPSSPDSKKKRWRKRRFWRKKKKKKAKKEGGDMADLVNNVSVKPGMTIDALDLLFSGCQPHAGTTRCMPVLCAADVSKNGNATAEETLRGGNQNMPSRALKFKQLSAATDGFSEKNLLGEGGFGRVYKGRLADTKEVIAVKQLDRDGFQGNREFLVEVLMLSLLHHPNLVKLLGYCTDSNQRILVYEYMPKGSLEDHLLDLPPNWKPLPWHTRMQIAVGAAKGIEYLHEVANPPVIYRDLKASNILLDRDFNAKLSDFGLAKLGPMGDQSHVSTRVMGTYGYCAPEYAMTGKLTKMSDIYSFGVVLLELITGRRAIDVDRPSEEQVLVHWAWPMLRDKKRFMRLADPLLGRRYPVKGLYQALAVASLCLQEDAASRPGISDVVAALSFLADQTYYPPEGTDAVEHKGAGESRPKEVSCSPPLAAVVSSETRAGDEMIQR</sequence>
<keyword evidence="8 10" id="KW-0067">ATP-binding</keyword>
<keyword evidence="15" id="KW-1185">Reference proteome</keyword>
<keyword evidence="6 10" id="KW-0547">Nucleotide-binding</keyword>
<organism evidence="14 15">
    <name type="scientific">Panicum virgatum</name>
    <name type="common">Blackwell switchgrass</name>
    <dbReference type="NCBI Taxonomy" id="38727"/>
    <lineage>
        <taxon>Eukaryota</taxon>
        <taxon>Viridiplantae</taxon>
        <taxon>Streptophyta</taxon>
        <taxon>Embryophyta</taxon>
        <taxon>Tracheophyta</taxon>
        <taxon>Spermatophyta</taxon>
        <taxon>Magnoliopsida</taxon>
        <taxon>Liliopsida</taxon>
        <taxon>Poales</taxon>
        <taxon>Poaceae</taxon>
        <taxon>PACMAD clade</taxon>
        <taxon>Panicoideae</taxon>
        <taxon>Panicodae</taxon>
        <taxon>Paniceae</taxon>
        <taxon>Panicinae</taxon>
        <taxon>Panicum</taxon>
        <taxon>Panicum sect. Hiantes</taxon>
    </lineage>
</organism>
<dbReference type="SMART" id="SM00220">
    <property type="entry name" value="S_TKc"/>
    <property type="match status" value="1"/>
</dbReference>
<dbReference type="OrthoDB" id="4062651at2759"/>
<feature type="compositionally biased region" description="Basic and acidic residues" evidence="12">
    <location>
        <begin position="451"/>
        <end position="464"/>
    </location>
</feature>
<evidence type="ECO:0000313" key="14">
    <source>
        <dbReference type="EMBL" id="KAG2592261.1"/>
    </source>
</evidence>
<feature type="region of interest" description="Disordered" evidence="12">
    <location>
        <begin position="24"/>
        <end position="81"/>
    </location>
</feature>
<gene>
    <name evidence="14" type="ORF">PVAP13_5NG536200</name>
</gene>
<protein>
    <recommendedName>
        <fullName evidence="13">Protein kinase domain-containing protein</fullName>
    </recommendedName>
</protein>
<accession>A0A8T0S0T9</accession>
<proteinExistence type="inferred from homology"/>
<dbReference type="Pfam" id="PF00069">
    <property type="entry name" value="Pkinase"/>
    <property type="match status" value="1"/>
</dbReference>
<feature type="binding site" evidence="10">
    <location>
        <position position="190"/>
    </location>
    <ligand>
        <name>ATP</name>
        <dbReference type="ChEBI" id="CHEBI:30616"/>
    </ligand>
</feature>
<evidence type="ECO:0000256" key="8">
    <source>
        <dbReference type="ARBA" id="ARBA00022840"/>
    </source>
</evidence>
<evidence type="ECO:0000256" key="10">
    <source>
        <dbReference type="PROSITE-ProRule" id="PRU10141"/>
    </source>
</evidence>
<evidence type="ECO:0000256" key="4">
    <source>
        <dbReference type="ARBA" id="ARBA00022527"/>
    </source>
</evidence>
<dbReference type="PROSITE" id="PS50011">
    <property type="entry name" value="PROTEIN_KINASE_DOM"/>
    <property type="match status" value="1"/>
</dbReference>
<evidence type="ECO:0000256" key="11">
    <source>
        <dbReference type="RuleBase" id="RU000304"/>
    </source>
</evidence>
<dbReference type="EMBL" id="CM029046">
    <property type="protein sequence ID" value="KAG2592261.1"/>
    <property type="molecule type" value="Genomic_DNA"/>
</dbReference>
<dbReference type="PANTHER" id="PTHR47985:SF39">
    <property type="entry name" value="SERINE_THREONINE-PROTEIN KINASE PBL23-RELATED"/>
    <property type="match status" value="1"/>
</dbReference>
<dbReference type="GO" id="GO:0005886">
    <property type="term" value="C:plasma membrane"/>
    <property type="evidence" value="ECO:0007669"/>
    <property type="project" value="UniProtKB-SubCell"/>
</dbReference>
<dbReference type="PANTHER" id="PTHR47985">
    <property type="entry name" value="OS07G0668900 PROTEIN"/>
    <property type="match status" value="1"/>
</dbReference>
<evidence type="ECO:0000256" key="1">
    <source>
        <dbReference type="ARBA" id="ARBA00004193"/>
    </source>
</evidence>
<evidence type="ECO:0000256" key="6">
    <source>
        <dbReference type="ARBA" id="ARBA00022741"/>
    </source>
</evidence>
<keyword evidence="7" id="KW-0418">Kinase</keyword>
<dbReference type="PROSITE" id="PS00107">
    <property type="entry name" value="PROTEIN_KINASE_ATP"/>
    <property type="match status" value="1"/>
</dbReference>